<evidence type="ECO:0008006" key="4">
    <source>
        <dbReference type="Google" id="ProtNLM"/>
    </source>
</evidence>
<evidence type="ECO:0000256" key="1">
    <source>
        <dbReference type="SAM" id="Coils"/>
    </source>
</evidence>
<dbReference type="InterPro" id="IPR000358">
    <property type="entry name" value="RNR_small_fam"/>
</dbReference>
<sequence length="599" mass="67630">MFCITLPSNSSLKFYPNNTVSHYFTKLVKDIHLDSRDWEVGLVEVQAPITWHNVREDECWLFISEHDRTQRKQINHRAILSAGLYKDVQTAVERLNIELSRIIRQLKSKSTEVPITFMYNEDSMRASLEVNDPTILCRLSPKLCEFLEIEDREYQGPAVTTSRQPLTNAFGQCTVYIYTDLIEPRHVGDTLAPLLRVIPLDGKQDTGPVEFVINCRGEEYTDLPETFLHVRVKFTKPDGGALTDTDIVASTNLYAEALFSQVDVSLNGNLTTPSQNTYPWRCFLESLLSYGPDALGSQLALSGFFRDTAGELDNMDGENNEGFAERAKWIKGSKECDMLCRIHADIFHQEKFLINGVSMKLRFVRSKDSFVLLTSDDQAGYKVKLTQASLYVRRCKSNPAIVLAHEKALQSGTAKYPLKRVEVNAFSVGQGQLLFVEDNLFTGHIPKRVILGMVDSASFNGAYNKNPFHFKHNSISYLSLCVDGRQVPSKPLTPAFDKGLWARSYMSIFQGTGTAWKDKGFDISYEEYGKGFSLFCFDLTPTVTNGCSGEVELLKSGVVRLEARFSQALHQPTHVIVYAERDGLIEIHRSREVLSDFIP</sequence>
<accession>A0AAV3Y803</accession>
<dbReference type="GO" id="GO:0005829">
    <property type="term" value="C:cytosol"/>
    <property type="evidence" value="ECO:0007669"/>
    <property type="project" value="TreeGrafter"/>
</dbReference>
<dbReference type="Proteomes" id="UP000735302">
    <property type="component" value="Unassembled WGS sequence"/>
</dbReference>
<protein>
    <recommendedName>
        <fullName evidence="4">Vacuolar protein sorting-associated protein 13 VPS13 adaptor binding domain-containing protein</fullName>
    </recommendedName>
</protein>
<keyword evidence="3" id="KW-1185">Reference proteome</keyword>
<proteinExistence type="predicted"/>
<reference evidence="2 3" key="1">
    <citation type="journal article" date="2021" name="Elife">
        <title>Chloroplast acquisition without the gene transfer in kleptoplastic sea slugs, Plakobranchus ocellatus.</title>
        <authorList>
            <person name="Maeda T."/>
            <person name="Takahashi S."/>
            <person name="Yoshida T."/>
            <person name="Shimamura S."/>
            <person name="Takaki Y."/>
            <person name="Nagai Y."/>
            <person name="Toyoda A."/>
            <person name="Suzuki Y."/>
            <person name="Arimoto A."/>
            <person name="Ishii H."/>
            <person name="Satoh N."/>
            <person name="Nishiyama T."/>
            <person name="Hasebe M."/>
            <person name="Maruyama T."/>
            <person name="Minagawa J."/>
            <person name="Obokata J."/>
            <person name="Shigenobu S."/>
        </authorList>
    </citation>
    <scope>NUCLEOTIDE SEQUENCE [LARGE SCALE GENOMIC DNA]</scope>
</reference>
<keyword evidence="1" id="KW-0175">Coiled coil</keyword>
<dbReference type="PANTHER" id="PTHR23409:SF21">
    <property type="entry name" value="CAPSID PROTEIN"/>
    <property type="match status" value="1"/>
</dbReference>
<dbReference type="PANTHER" id="PTHR23409">
    <property type="entry name" value="RIBONUCLEOSIDE-DIPHOSPHATE REDUCTASE SMALL CHAIN"/>
    <property type="match status" value="1"/>
</dbReference>
<dbReference type="AlphaFoldDB" id="A0AAV3Y803"/>
<feature type="coiled-coil region" evidence="1">
    <location>
        <begin position="85"/>
        <end position="112"/>
    </location>
</feature>
<dbReference type="GO" id="GO:0004748">
    <property type="term" value="F:ribonucleoside-diphosphate reductase activity, thioredoxin disulfide as acceptor"/>
    <property type="evidence" value="ECO:0007669"/>
    <property type="project" value="TreeGrafter"/>
</dbReference>
<evidence type="ECO:0000313" key="2">
    <source>
        <dbReference type="EMBL" id="GFN78393.1"/>
    </source>
</evidence>
<evidence type="ECO:0000313" key="3">
    <source>
        <dbReference type="Proteomes" id="UP000735302"/>
    </source>
</evidence>
<dbReference type="EMBL" id="BLXT01000588">
    <property type="protein sequence ID" value="GFN78393.1"/>
    <property type="molecule type" value="Genomic_DNA"/>
</dbReference>
<gene>
    <name evidence="2" type="ORF">PoB_000489900</name>
</gene>
<dbReference type="GO" id="GO:0009263">
    <property type="term" value="P:deoxyribonucleotide biosynthetic process"/>
    <property type="evidence" value="ECO:0007669"/>
    <property type="project" value="InterPro"/>
</dbReference>
<organism evidence="2 3">
    <name type="scientific">Plakobranchus ocellatus</name>
    <dbReference type="NCBI Taxonomy" id="259542"/>
    <lineage>
        <taxon>Eukaryota</taxon>
        <taxon>Metazoa</taxon>
        <taxon>Spiralia</taxon>
        <taxon>Lophotrochozoa</taxon>
        <taxon>Mollusca</taxon>
        <taxon>Gastropoda</taxon>
        <taxon>Heterobranchia</taxon>
        <taxon>Euthyneura</taxon>
        <taxon>Panpulmonata</taxon>
        <taxon>Sacoglossa</taxon>
        <taxon>Placobranchoidea</taxon>
        <taxon>Plakobranchidae</taxon>
        <taxon>Plakobranchus</taxon>
    </lineage>
</organism>
<name>A0AAV3Y803_9GAST</name>
<comment type="caution">
    <text evidence="2">The sequence shown here is derived from an EMBL/GenBank/DDBJ whole genome shotgun (WGS) entry which is preliminary data.</text>
</comment>